<dbReference type="AlphaFoldDB" id="A0A3E2VVA3"/>
<gene>
    <name evidence="1" type="ORF">DXA38_11180</name>
</gene>
<comment type="caution">
    <text evidence="1">The sequence shown here is derived from an EMBL/GenBank/DDBJ whole genome shotgun (WGS) entry which is preliminary data.</text>
</comment>
<reference evidence="1 2" key="1">
    <citation type="submission" date="2018-08" db="EMBL/GenBank/DDBJ databases">
        <title>A genome reference for cultivated species of the human gut microbiota.</title>
        <authorList>
            <person name="Zou Y."/>
            <person name="Xue W."/>
            <person name="Luo G."/>
        </authorList>
    </citation>
    <scope>NUCLEOTIDE SEQUENCE [LARGE SCALE GENOMIC DNA]</scope>
    <source>
        <strain evidence="1 2">OF01-2LB</strain>
    </source>
</reference>
<dbReference type="SUPFAM" id="SSF55486">
    <property type="entry name" value="Metalloproteases ('zincins'), catalytic domain"/>
    <property type="match status" value="1"/>
</dbReference>
<dbReference type="Gene3D" id="3.40.390.10">
    <property type="entry name" value="Collagenase (Catalytic Domain)"/>
    <property type="match status" value="1"/>
</dbReference>
<dbReference type="RefSeq" id="WP_117443270.1">
    <property type="nucleotide sequence ID" value="NZ_JAKNHC010000017.1"/>
</dbReference>
<dbReference type="OrthoDB" id="9792407at2"/>
<dbReference type="EMBL" id="QVEV01000015">
    <property type="protein sequence ID" value="RGC15121.1"/>
    <property type="molecule type" value="Genomic_DNA"/>
</dbReference>
<dbReference type="InterPro" id="IPR024079">
    <property type="entry name" value="MetalloPept_cat_dom_sf"/>
</dbReference>
<sequence>MNMEIPEIRKARMIDTRRLEVFWSQAVVNSQYSENIGVYHKGRRIATYERSDDEEWDRGTVYEEGKRKTTYFMNEEIDCTHMEEYSIQVLKNIRSTDVPGIPADPQRSYTITYEPYYTKFTTCACGVVIKSNSRVSEEAHAMAKTIVDFMLLKLPEASAILKGAGAELAIYAKDEDAYEIPEHRAGCLFLHRPVEGFGGTMEIPTTSISEVNVLHILEGEHITRYTHECILVHEFAHAVHLIGINYMKDTSLADECRAIYAAAKEEGLWPHTYAISNYEEYFATLSTVWFNVMEEGKDGTWDGTRGPVNTRAELKEYDQRAYAFFEKIYSSQYLPAPWDTYEDAYDIHGNRR</sequence>
<evidence type="ECO:0000313" key="2">
    <source>
        <dbReference type="Proteomes" id="UP000260025"/>
    </source>
</evidence>
<evidence type="ECO:0000313" key="1">
    <source>
        <dbReference type="EMBL" id="RGC15121.1"/>
    </source>
</evidence>
<dbReference type="Proteomes" id="UP000260025">
    <property type="component" value="Unassembled WGS sequence"/>
</dbReference>
<accession>A0A3E2VVA3</accession>
<name>A0A3E2VVA3_CLOIN</name>
<dbReference type="GO" id="GO:0008237">
    <property type="term" value="F:metallopeptidase activity"/>
    <property type="evidence" value="ECO:0007669"/>
    <property type="project" value="InterPro"/>
</dbReference>
<proteinExistence type="predicted"/>
<protein>
    <submittedName>
        <fullName evidence="1">Uncharacterized protein</fullName>
    </submittedName>
</protein>
<organism evidence="1 2">
    <name type="scientific">Clostridium innocuum</name>
    <dbReference type="NCBI Taxonomy" id="1522"/>
    <lineage>
        <taxon>Bacteria</taxon>
        <taxon>Bacillati</taxon>
        <taxon>Bacillota</taxon>
        <taxon>Clostridia</taxon>
        <taxon>Eubacteriales</taxon>
        <taxon>Clostridiaceae</taxon>
        <taxon>Clostridium</taxon>
    </lineage>
</organism>